<dbReference type="InterPro" id="IPR002347">
    <property type="entry name" value="SDR_fam"/>
</dbReference>
<organism evidence="6 7">
    <name type="scientific">Shouchella xiaoxiensis</name>
    <dbReference type="NCBI Taxonomy" id="766895"/>
    <lineage>
        <taxon>Bacteria</taxon>
        <taxon>Bacillati</taxon>
        <taxon>Bacillota</taxon>
        <taxon>Bacilli</taxon>
        <taxon>Bacillales</taxon>
        <taxon>Bacillaceae</taxon>
        <taxon>Shouchella</taxon>
    </lineage>
</organism>
<keyword evidence="4" id="KW-0521">NADP</keyword>
<evidence type="ECO:0000256" key="5">
    <source>
        <dbReference type="ARBA" id="ARBA00023002"/>
    </source>
</evidence>
<comment type="similarity">
    <text evidence="2">Belongs to the short-chain dehydrogenases/reductases (SDR) family.</text>
</comment>
<dbReference type="Gene3D" id="3.40.50.720">
    <property type="entry name" value="NAD(P)-binding Rossmann-like Domain"/>
    <property type="match status" value="1"/>
</dbReference>
<proteinExistence type="inferred from homology"/>
<dbReference type="Proteomes" id="UP001179280">
    <property type="component" value="Unassembled WGS sequence"/>
</dbReference>
<evidence type="ECO:0000313" key="7">
    <source>
        <dbReference type="Proteomes" id="UP001179280"/>
    </source>
</evidence>
<evidence type="ECO:0000313" key="6">
    <source>
        <dbReference type="EMBL" id="MBM7837432.1"/>
    </source>
</evidence>
<evidence type="ECO:0000256" key="1">
    <source>
        <dbReference type="ARBA" id="ARBA00004496"/>
    </source>
</evidence>
<dbReference type="EMBL" id="JAFBCV010000001">
    <property type="protein sequence ID" value="MBM7837432.1"/>
    <property type="molecule type" value="Genomic_DNA"/>
</dbReference>
<accession>A0ABS2ST23</accession>
<evidence type="ECO:0000256" key="4">
    <source>
        <dbReference type="ARBA" id="ARBA00022857"/>
    </source>
</evidence>
<dbReference type="PRINTS" id="PR00081">
    <property type="entry name" value="GDHRDH"/>
</dbReference>
<protein>
    <submittedName>
        <fullName evidence="6">Benzil reductase ((S)-benzoin forming)</fullName>
        <ecNumber evidence="6">1.1.1.320</ecNumber>
    </submittedName>
</protein>
<comment type="caution">
    <text evidence="6">The sequence shown here is derived from an EMBL/GenBank/DDBJ whole genome shotgun (WGS) entry which is preliminary data.</text>
</comment>
<reference evidence="6" key="1">
    <citation type="submission" date="2021-01" db="EMBL/GenBank/DDBJ databases">
        <title>Genomic Encyclopedia of Type Strains, Phase IV (KMG-IV): sequencing the most valuable type-strain genomes for metagenomic binning, comparative biology and taxonomic classification.</title>
        <authorList>
            <person name="Goeker M."/>
        </authorList>
    </citation>
    <scope>NUCLEOTIDE SEQUENCE</scope>
    <source>
        <strain evidence="6">DSM 21943</strain>
    </source>
</reference>
<name>A0ABS2ST23_9BACI</name>
<dbReference type="RefSeq" id="WP_204464342.1">
    <property type="nucleotide sequence ID" value="NZ_JAFBCV010000001.1"/>
</dbReference>
<dbReference type="InterPro" id="IPR051721">
    <property type="entry name" value="Biopterin_syn/organic_redct"/>
</dbReference>
<sequence>MKIAIIIGASKGLGATLTSQLLEQNYTVTGFSRTKPEEAILSQPTFTYVEFDASNSLSAASSFRNALKNLSFEKTSEIHFVYNAAILDPVGAIGTLVEEAIAAHIQVNLTAPLLLANAFLNVTQSLAINNKKMTFVTSGAATNALPGWACYSSTKAGLNRLVQALAKEQKQQEFPFQVCGFNPGIMDTAMQESIRQLDKLAFPEVERFQAFHREGQLQTTKAVATALMNCLTTSNFPDGQIVSVNDFTN</sequence>
<dbReference type="PANTHER" id="PTHR44085">
    <property type="entry name" value="SEPIAPTERIN REDUCTASE"/>
    <property type="match status" value="1"/>
</dbReference>
<dbReference type="SUPFAM" id="SSF51735">
    <property type="entry name" value="NAD(P)-binding Rossmann-fold domains"/>
    <property type="match status" value="1"/>
</dbReference>
<dbReference type="Pfam" id="PF00106">
    <property type="entry name" value="adh_short"/>
    <property type="match status" value="1"/>
</dbReference>
<dbReference type="PROSITE" id="PS00061">
    <property type="entry name" value="ADH_SHORT"/>
    <property type="match status" value="1"/>
</dbReference>
<dbReference type="InterPro" id="IPR036291">
    <property type="entry name" value="NAD(P)-bd_dom_sf"/>
</dbReference>
<keyword evidence="5 6" id="KW-0560">Oxidoreductase</keyword>
<dbReference type="GO" id="GO:0016491">
    <property type="term" value="F:oxidoreductase activity"/>
    <property type="evidence" value="ECO:0007669"/>
    <property type="project" value="UniProtKB-KW"/>
</dbReference>
<comment type="subcellular location">
    <subcellularLocation>
        <location evidence="1">Cytoplasm</location>
    </subcellularLocation>
</comment>
<dbReference type="InterPro" id="IPR020904">
    <property type="entry name" value="Sc_DH/Rdtase_CS"/>
</dbReference>
<evidence type="ECO:0000256" key="2">
    <source>
        <dbReference type="ARBA" id="ARBA00006484"/>
    </source>
</evidence>
<keyword evidence="7" id="KW-1185">Reference proteome</keyword>
<evidence type="ECO:0000256" key="3">
    <source>
        <dbReference type="ARBA" id="ARBA00022490"/>
    </source>
</evidence>
<dbReference type="PANTHER" id="PTHR44085:SF2">
    <property type="entry name" value="SEPIAPTERIN REDUCTASE"/>
    <property type="match status" value="1"/>
</dbReference>
<dbReference type="EC" id="1.1.1.320" evidence="6"/>
<gene>
    <name evidence="6" type="ORF">JOC54_000663</name>
</gene>
<keyword evidence="3" id="KW-0963">Cytoplasm</keyword>